<gene>
    <name evidence="1" type="ordered locus">HP15_3920</name>
</gene>
<dbReference type="AlphaFoldDB" id="E4PJX4"/>
<proteinExistence type="predicted"/>
<evidence type="ECO:0000313" key="2">
    <source>
        <dbReference type="Proteomes" id="UP000007077"/>
    </source>
</evidence>
<dbReference type="KEGG" id="mad:HP15_3920"/>
<dbReference type="Proteomes" id="UP000007077">
    <property type="component" value="Chromosome"/>
</dbReference>
<name>E4PJX4_MARAH</name>
<reference evidence="1 2" key="1">
    <citation type="journal article" date="2010" name="Stand. Genomic Sci.">
        <title>Complete genome sequence of Marinobacter adhaerens type strain (HP15), a diatom-interacting marine microorganism.</title>
        <authorList>
            <person name="Gardes A."/>
            <person name="Kaeppel E."/>
            <person name="Shehzad A."/>
            <person name="Seebah S."/>
            <person name="Teeling H."/>
            <person name="Yarza P."/>
            <person name="Glockner F.O."/>
            <person name="Grossart H.P."/>
            <person name="Ullrich M.S."/>
        </authorList>
    </citation>
    <scope>NUCLEOTIDE SEQUENCE [LARGE SCALE GENOMIC DNA]</scope>
    <source>
        <strain evidence="2">DSM 23420 / HP15</strain>
    </source>
</reference>
<organism evidence="1 2">
    <name type="scientific">Marinobacter adhaerens (strain DSM 23420 / HP15)</name>
    <dbReference type="NCBI Taxonomy" id="225937"/>
    <lineage>
        <taxon>Bacteria</taxon>
        <taxon>Pseudomonadati</taxon>
        <taxon>Pseudomonadota</taxon>
        <taxon>Gammaproteobacteria</taxon>
        <taxon>Pseudomonadales</taxon>
        <taxon>Marinobacteraceae</taxon>
        <taxon>Marinobacter</taxon>
    </lineage>
</organism>
<dbReference type="EMBL" id="CP001978">
    <property type="protein sequence ID" value="ADP99684.1"/>
    <property type="molecule type" value="Genomic_DNA"/>
</dbReference>
<accession>E4PJX4</accession>
<protein>
    <submittedName>
        <fullName evidence="1">Uncharacterized protein</fullName>
    </submittedName>
</protein>
<sequence length="36" mass="3807">MNAAIITLTAISHGILVWFRDRKAGVKNPGLGQSNG</sequence>
<reference evidence="2" key="2">
    <citation type="submission" date="2010-02" db="EMBL/GenBank/DDBJ databases">
        <title>Complete genome sequence of Marinobacter adhaerens type strain (HP15).</title>
        <authorList>
            <person name="Gaerdes A.A.M."/>
            <person name="Kaeppel E."/>
            <person name="Shezad A."/>
            <person name="Seebah S."/>
            <person name="Teeling H."/>
            <person name="Yarza P."/>
            <person name="Gloeckner F.O."/>
            <person name="Ullrich M.S."/>
        </authorList>
    </citation>
    <scope>NUCLEOTIDE SEQUENCE [LARGE SCALE GENOMIC DNA]</scope>
    <source>
        <strain evidence="2">DSM 23420 / HP15</strain>
    </source>
</reference>
<dbReference type="HOGENOM" id="CLU_3356978_0_0_6"/>
<evidence type="ECO:0000313" key="1">
    <source>
        <dbReference type="EMBL" id="ADP99684.1"/>
    </source>
</evidence>